<gene>
    <name evidence="8" type="ORF">CVV64_08830</name>
</gene>
<dbReference type="PANTHER" id="PTHR35007:SF1">
    <property type="entry name" value="PILUS ASSEMBLY PROTEIN"/>
    <property type="match status" value="1"/>
</dbReference>
<dbReference type="InterPro" id="IPR042094">
    <property type="entry name" value="T2SS_GspF_sf"/>
</dbReference>
<evidence type="ECO:0000256" key="5">
    <source>
        <dbReference type="ARBA" id="ARBA00023136"/>
    </source>
</evidence>
<comment type="subcellular location">
    <subcellularLocation>
        <location evidence="1">Cell membrane</location>
        <topology evidence="1">Multi-pass membrane protein</topology>
    </subcellularLocation>
</comment>
<accession>A0A2N1PQ49</accession>
<evidence type="ECO:0000256" key="3">
    <source>
        <dbReference type="ARBA" id="ARBA00022692"/>
    </source>
</evidence>
<dbReference type="Pfam" id="PF00482">
    <property type="entry name" value="T2SSF"/>
    <property type="match status" value="1"/>
</dbReference>
<feature type="transmembrane region" description="Helical" evidence="6">
    <location>
        <begin position="77"/>
        <end position="99"/>
    </location>
</feature>
<dbReference type="GO" id="GO:0005886">
    <property type="term" value="C:plasma membrane"/>
    <property type="evidence" value="ECO:0007669"/>
    <property type="project" value="UniProtKB-SubCell"/>
</dbReference>
<reference evidence="8 9" key="1">
    <citation type="journal article" date="2017" name="ISME J.">
        <title>Potential for microbial H2 and metal transformations associated with novel bacteria and archaea in deep terrestrial subsurface sediments.</title>
        <authorList>
            <person name="Hernsdorf A.W."/>
            <person name="Amano Y."/>
            <person name="Miyakawa K."/>
            <person name="Ise K."/>
            <person name="Suzuki Y."/>
            <person name="Anantharaman K."/>
            <person name="Probst A."/>
            <person name="Burstein D."/>
            <person name="Thomas B.C."/>
            <person name="Banfield J.F."/>
        </authorList>
    </citation>
    <scope>NUCLEOTIDE SEQUENCE [LARGE SCALE GENOMIC DNA]</scope>
    <source>
        <strain evidence="8">HGW-Wallbacteria-1</strain>
    </source>
</reference>
<evidence type="ECO:0000259" key="7">
    <source>
        <dbReference type="Pfam" id="PF00482"/>
    </source>
</evidence>
<keyword evidence="5 6" id="KW-0472">Membrane</keyword>
<keyword evidence="2" id="KW-1003">Cell membrane</keyword>
<dbReference type="EMBL" id="PGXC01000005">
    <property type="protein sequence ID" value="PKK90460.1"/>
    <property type="molecule type" value="Genomic_DNA"/>
</dbReference>
<comment type="caution">
    <text evidence="8">The sequence shown here is derived from an EMBL/GenBank/DDBJ whole genome shotgun (WGS) entry which is preliminary data.</text>
</comment>
<dbReference type="PANTHER" id="PTHR35007">
    <property type="entry name" value="INTEGRAL MEMBRANE PROTEIN-RELATED"/>
    <property type="match status" value="1"/>
</dbReference>
<organism evidence="8 9">
    <name type="scientific">Candidatus Wallbacteria bacterium HGW-Wallbacteria-1</name>
    <dbReference type="NCBI Taxonomy" id="2013854"/>
    <lineage>
        <taxon>Bacteria</taxon>
        <taxon>Candidatus Walliibacteriota</taxon>
    </lineage>
</organism>
<evidence type="ECO:0000256" key="2">
    <source>
        <dbReference type="ARBA" id="ARBA00022475"/>
    </source>
</evidence>
<evidence type="ECO:0000256" key="6">
    <source>
        <dbReference type="SAM" id="Phobius"/>
    </source>
</evidence>
<dbReference type="Gene3D" id="1.20.81.30">
    <property type="entry name" value="Type II secretion system (T2SS), domain F"/>
    <property type="match status" value="1"/>
</dbReference>
<feature type="transmembrane region" description="Helical" evidence="6">
    <location>
        <begin position="258"/>
        <end position="277"/>
    </location>
</feature>
<evidence type="ECO:0000313" key="9">
    <source>
        <dbReference type="Proteomes" id="UP000233256"/>
    </source>
</evidence>
<keyword evidence="4 6" id="KW-1133">Transmembrane helix</keyword>
<proteinExistence type="predicted"/>
<dbReference type="Proteomes" id="UP000233256">
    <property type="component" value="Unassembled WGS sequence"/>
</dbReference>
<protein>
    <submittedName>
        <fullName evidence="8">Type II secretion protein F</fullName>
    </submittedName>
</protein>
<evidence type="ECO:0000313" key="8">
    <source>
        <dbReference type="EMBL" id="PKK90460.1"/>
    </source>
</evidence>
<feature type="transmembrane region" description="Helical" evidence="6">
    <location>
        <begin position="226"/>
        <end position="246"/>
    </location>
</feature>
<feature type="domain" description="Type II secretion system protein GspF" evidence="7">
    <location>
        <begin position="118"/>
        <end position="242"/>
    </location>
</feature>
<evidence type="ECO:0000256" key="1">
    <source>
        <dbReference type="ARBA" id="ARBA00004651"/>
    </source>
</evidence>
<feature type="transmembrane region" description="Helical" evidence="6">
    <location>
        <begin position="6"/>
        <end position="25"/>
    </location>
</feature>
<keyword evidence="3 6" id="KW-0812">Transmembrane</keyword>
<feature type="transmembrane region" description="Helical" evidence="6">
    <location>
        <begin position="45"/>
        <end position="71"/>
    </location>
</feature>
<name>A0A2N1PQ49_9BACT</name>
<dbReference type="InterPro" id="IPR018076">
    <property type="entry name" value="T2SS_GspF_dom"/>
</dbReference>
<dbReference type="AlphaFoldDB" id="A0A2N1PQ49"/>
<sequence length="285" mass="31793">MGIVEILVIGIASVVFCYAILELVADQYESFKQKKSFAMTVIEEIGLTINQFVVINFLAIVLAGLLGLFVFDFITMISVKIILVIYCCFIGYSIPQLLLKGLYAKRSKLFEEQLVGALLMLSSALKSGRNLEQALEMVEKGMPSPICDEFRWVLQERKLGVSMEQALSNLGDRIESEDLNLVITAILFQKETGGNLIELFKQIIYTVDERKRVQGKLNVLTAHVRFEGYVIGALPFVLILLMAMFAPSYMKVFIVDKAGQALIAAILILQLIGVAAMRKIISIRI</sequence>
<evidence type="ECO:0000256" key="4">
    <source>
        <dbReference type="ARBA" id="ARBA00022989"/>
    </source>
</evidence>